<keyword evidence="1" id="KW-0175">Coiled coil</keyword>
<sequence length="150" mass="17247">MSDLSTDDINALADLYQALGNKTRLHVLIQLSQDEPVSQLTDELGITRSGLQKNIERLIDSELVYRPQQEDSKTYALTPLGNRYVDLLEQDAEHSLTVLEDLEEELKQLEEEEKDTRETLEEAGVDVTEFEQKLKAEAWQNIWEEAEKTL</sequence>
<reference evidence="3 4" key="1">
    <citation type="submission" date="2016-10" db="EMBL/GenBank/DDBJ databases">
        <authorList>
            <person name="de Groot N.N."/>
        </authorList>
    </citation>
    <scope>NUCLEOTIDE SEQUENCE [LARGE SCALE GENOMIC DNA]</scope>
    <source>
        <strain evidence="3 4">DSM 3756</strain>
    </source>
</reference>
<dbReference type="InterPro" id="IPR036390">
    <property type="entry name" value="WH_DNA-bd_sf"/>
</dbReference>
<dbReference type="SUPFAM" id="SSF46785">
    <property type="entry name" value="Winged helix' DNA-binding domain"/>
    <property type="match status" value="1"/>
</dbReference>
<evidence type="ECO:0000256" key="1">
    <source>
        <dbReference type="SAM" id="Coils"/>
    </source>
</evidence>
<dbReference type="STRING" id="28442.SAMN05443574_103303"/>
<dbReference type="Proteomes" id="UP000182573">
    <property type="component" value="Unassembled WGS sequence"/>
</dbReference>
<dbReference type="InterPro" id="IPR011991">
    <property type="entry name" value="ArsR-like_HTH"/>
</dbReference>
<dbReference type="AlphaFoldDB" id="A0A1H2TMS7"/>
<accession>A0A1H2TMS7</accession>
<organism evidence="3 4">
    <name type="scientific">Haloarcula vallismortis</name>
    <name type="common">Halobacterium vallismortis</name>
    <dbReference type="NCBI Taxonomy" id="28442"/>
    <lineage>
        <taxon>Archaea</taxon>
        <taxon>Methanobacteriati</taxon>
        <taxon>Methanobacteriota</taxon>
        <taxon>Stenosarchaea group</taxon>
        <taxon>Halobacteria</taxon>
        <taxon>Halobacteriales</taxon>
        <taxon>Haloarculaceae</taxon>
        <taxon>Haloarcula</taxon>
    </lineage>
</organism>
<gene>
    <name evidence="3" type="ORF">SAMN05443574_103303</name>
</gene>
<dbReference type="CDD" id="cd00090">
    <property type="entry name" value="HTH_ARSR"/>
    <property type="match status" value="1"/>
</dbReference>
<dbReference type="RefSeq" id="WP_004515137.1">
    <property type="nucleotide sequence ID" value="NZ_FNOF01000003.1"/>
</dbReference>
<dbReference type="EMBL" id="FNOF01000003">
    <property type="protein sequence ID" value="SDW45108.1"/>
    <property type="molecule type" value="Genomic_DNA"/>
</dbReference>
<feature type="coiled-coil region" evidence="1">
    <location>
        <begin position="85"/>
        <end position="126"/>
    </location>
</feature>
<evidence type="ECO:0000313" key="4">
    <source>
        <dbReference type="Proteomes" id="UP000182573"/>
    </source>
</evidence>
<evidence type="ECO:0000259" key="2">
    <source>
        <dbReference type="PROSITE" id="PS50987"/>
    </source>
</evidence>
<dbReference type="InterPro" id="IPR001845">
    <property type="entry name" value="HTH_ArsR_DNA-bd_dom"/>
</dbReference>
<dbReference type="Gene3D" id="1.10.10.10">
    <property type="entry name" value="Winged helix-like DNA-binding domain superfamily/Winged helix DNA-binding domain"/>
    <property type="match status" value="1"/>
</dbReference>
<dbReference type="InterPro" id="IPR036388">
    <property type="entry name" value="WH-like_DNA-bd_sf"/>
</dbReference>
<proteinExistence type="predicted"/>
<feature type="domain" description="HTH arsR-type" evidence="2">
    <location>
        <begin position="4"/>
        <end position="99"/>
    </location>
</feature>
<evidence type="ECO:0000313" key="3">
    <source>
        <dbReference type="EMBL" id="SDW45108.1"/>
    </source>
</evidence>
<protein>
    <recommendedName>
        <fullName evidence="2">HTH arsR-type domain-containing protein</fullName>
    </recommendedName>
</protein>
<dbReference type="GO" id="GO:0003700">
    <property type="term" value="F:DNA-binding transcription factor activity"/>
    <property type="evidence" value="ECO:0007669"/>
    <property type="project" value="InterPro"/>
</dbReference>
<dbReference type="PROSITE" id="PS50987">
    <property type="entry name" value="HTH_ARSR_2"/>
    <property type="match status" value="1"/>
</dbReference>
<name>A0A1H2TMS7_HALVA</name>